<evidence type="ECO:0000256" key="1">
    <source>
        <dbReference type="SAM" id="MobiDB-lite"/>
    </source>
</evidence>
<sequence>MSRLLTAIATESKPRSPDAAPPEDEHLADLAAHQCPKQHCCRHQR</sequence>
<dbReference type="Proteomes" id="UP001600165">
    <property type="component" value="Unassembled WGS sequence"/>
</dbReference>
<reference evidence="2 3" key="1">
    <citation type="submission" date="2024-10" db="EMBL/GenBank/DDBJ databases">
        <authorList>
            <person name="Ratan Roy A."/>
            <person name="Morales Sandoval P.H."/>
            <person name="De Los Santos Villalobos S."/>
            <person name="Chakraborty S."/>
            <person name="Mukherjee J."/>
        </authorList>
    </citation>
    <scope>NUCLEOTIDE SEQUENCE [LARGE SCALE GENOMIC DNA]</scope>
    <source>
        <strain evidence="2 3">S1</strain>
    </source>
</reference>
<evidence type="ECO:0000313" key="2">
    <source>
        <dbReference type="EMBL" id="MFE4105673.1"/>
    </source>
</evidence>
<comment type="caution">
    <text evidence="2">The sequence shown here is derived from an EMBL/GenBank/DDBJ whole genome shotgun (WGS) entry which is preliminary data.</text>
</comment>
<accession>A0ABW6IBZ5</accession>
<dbReference type="EMBL" id="JBHZOL010000031">
    <property type="protein sequence ID" value="MFE4105673.1"/>
    <property type="molecule type" value="Genomic_DNA"/>
</dbReference>
<name>A0ABW6IBZ5_9CYAN</name>
<protein>
    <submittedName>
        <fullName evidence="2">Uncharacterized protein</fullName>
    </submittedName>
</protein>
<dbReference type="RefSeq" id="WP_377962663.1">
    <property type="nucleotide sequence ID" value="NZ_JBHZOL010000031.1"/>
</dbReference>
<keyword evidence="3" id="KW-1185">Reference proteome</keyword>
<evidence type="ECO:0000313" key="3">
    <source>
        <dbReference type="Proteomes" id="UP001600165"/>
    </source>
</evidence>
<organism evidence="2 3">
    <name type="scientific">Almyronema epifaneia S1</name>
    <dbReference type="NCBI Taxonomy" id="2991925"/>
    <lineage>
        <taxon>Bacteria</taxon>
        <taxon>Bacillati</taxon>
        <taxon>Cyanobacteriota</taxon>
        <taxon>Cyanophyceae</taxon>
        <taxon>Nodosilineales</taxon>
        <taxon>Nodosilineaceae</taxon>
        <taxon>Almyronema</taxon>
        <taxon>Almyronema epifaneia</taxon>
    </lineage>
</organism>
<feature type="region of interest" description="Disordered" evidence="1">
    <location>
        <begin position="1"/>
        <end position="25"/>
    </location>
</feature>
<proteinExistence type="predicted"/>
<gene>
    <name evidence="2" type="ORF">ACFVKH_05245</name>
</gene>